<dbReference type="EMBL" id="KV417555">
    <property type="protein sequence ID" value="KZP20420.1"/>
    <property type="molecule type" value="Genomic_DNA"/>
</dbReference>
<keyword evidence="2" id="KW-1133">Transmembrane helix</keyword>
<name>A0A166J2H5_9AGAM</name>
<sequence length="290" mass="32758">MITSATNCNDLYVLRGIKHDGLAVVGRDRGSIKKDEEELEAELERIYCQKNLEIIKRAETPETRILPEIIKALKRAEVGKCKLNSYNSYVDIPEINYPTKTNIWGYISFLPVLSRVPQRLVGTTVNIASSPIKKLKQPVVNQEFMRYGLFPFVSETTAAPSFAPGVYLMVTMVAAAAVAVAAVASRRRLSITGTPGKAPSGTTTPSEAHETTRVKTKSIITVQLALSNFSAFQRLNNFWHMRIDGKKEEEAKGEGRNNDRTIDPKDVLWFPQPDWFLRQTRRRWTRSSWN</sequence>
<evidence type="ECO:0000256" key="1">
    <source>
        <dbReference type="SAM" id="MobiDB-lite"/>
    </source>
</evidence>
<evidence type="ECO:0000256" key="2">
    <source>
        <dbReference type="SAM" id="Phobius"/>
    </source>
</evidence>
<gene>
    <name evidence="3" type="ORF">FIBSPDRAFT_891946</name>
</gene>
<organism evidence="3 4">
    <name type="scientific">Athelia psychrophila</name>
    <dbReference type="NCBI Taxonomy" id="1759441"/>
    <lineage>
        <taxon>Eukaryota</taxon>
        <taxon>Fungi</taxon>
        <taxon>Dikarya</taxon>
        <taxon>Basidiomycota</taxon>
        <taxon>Agaricomycotina</taxon>
        <taxon>Agaricomycetes</taxon>
        <taxon>Agaricomycetidae</taxon>
        <taxon>Atheliales</taxon>
        <taxon>Atheliaceae</taxon>
        <taxon>Athelia</taxon>
    </lineage>
</organism>
<feature type="region of interest" description="Disordered" evidence="1">
    <location>
        <begin position="191"/>
        <end position="212"/>
    </location>
</feature>
<evidence type="ECO:0000313" key="4">
    <source>
        <dbReference type="Proteomes" id="UP000076532"/>
    </source>
</evidence>
<reference evidence="3 4" key="1">
    <citation type="journal article" date="2016" name="Mol. Biol. Evol.">
        <title>Comparative Genomics of Early-Diverging Mushroom-Forming Fungi Provides Insights into the Origins of Lignocellulose Decay Capabilities.</title>
        <authorList>
            <person name="Nagy L.G."/>
            <person name="Riley R."/>
            <person name="Tritt A."/>
            <person name="Adam C."/>
            <person name="Daum C."/>
            <person name="Floudas D."/>
            <person name="Sun H."/>
            <person name="Yadav J.S."/>
            <person name="Pangilinan J."/>
            <person name="Larsson K.H."/>
            <person name="Matsuura K."/>
            <person name="Barry K."/>
            <person name="Labutti K."/>
            <person name="Kuo R."/>
            <person name="Ohm R.A."/>
            <person name="Bhattacharya S.S."/>
            <person name="Shirouzu T."/>
            <person name="Yoshinaga Y."/>
            <person name="Martin F.M."/>
            <person name="Grigoriev I.V."/>
            <person name="Hibbett D.S."/>
        </authorList>
    </citation>
    <scope>NUCLEOTIDE SEQUENCE [LARGE SCALE GENOMIC DNA]</scope>
    <source>
        <strain evidence="3 4">CBS 109695</strain>
    </source>
</reference>
<dbReference type="AlphaFoldDB" id="A0A166J2H5"/>
<accession>A0A166J2H5</accession>
<dbReference type="Proteomes" id="UP000076532">
    <property type="component" value="Unassembled WGS sequence"/>
</dbReference>
<proteinExistence type="predicted"/>
<keyword evidence="2" id="KW-0812">Transmembrane</keyword>
<evidence type="ECO:0000313" key="3">
    <source>
        <dbReference type="EMBL" id="KZP20420.1"/>
    </source>
</evidence>
<feature type="transmembrane region" description="Helical" evidence="2">
    <location>
        <begin position="165"/>
        <end position="184"/>
    </location>
</feature>
<keyword evidence="2" id="KW-0472">Membrane</keyword>
<protein>
    <submittedName>
        <fullName evidence="3">Uncharacterized protein</fullName>
    </submittedName>
</protein>
<keyword evidence="4" id="KW-1185">Reference proteome</keyword>